<feature type="compositionally biased region" description="Basic and acidic residues" evidence="1">
    <location>
        <begin position="224"/>
        <end position="236"/>
    </location>
</feature>
<feature type="compositionally biased region" description="Basic and acidic residues" evidence="1">
    <location>
        <begin position="63"/>
        <end position="73"/>
    </location>
</feature>
<keyword evidence="2" id="KW-0548">Nucleotidyltransferase</keyword>
<protein>
    <submittedName>
        <fullName evidence="2">Sulfate adenylyltransferase subunit 1</fullName>
        <ecNumber evidence="2">2.7.7.4</ecNumber>
    </submittedName>
</protein>
<evidence type="ECO:0000313" key="2">
    <source>
        <dbReference type="EMBL" id="CAA9467828.1"/>
    </source>
</evidence>
<gene>
    <name evidence="2" type="ORF">AVDCRST_MAG13-198</name>
</gene>
<feature type="non-terminal residue" evidence="2">
    <location>
        <position position="1"/>
    </location>
</feature>
<feature type="compositionally biased region" description="Basic residues" evidence="1">
    <location>
        <begin position="256"/>
        <end position="279"/>
    </location>
</feature>
<feature type="compositionally biased region" description="Basic and acidic residues" evidence="1">
    <location>
        <begin position="94"/>
        <end position="123"/>
    </location>
</feature>
<feature type="non-terminal residue" evidence="2">
    <location>
        <position position="376"/>
    </location>
</feature>
<feature type="compositionally biased region" description="Basic residues" evidence="1">
    <location>
        <begin position="48"/>
        <end position="62"/>
    </location>
</feature>
<name>A0A6J4RAX3_9ACTN</name>
<feature type="compositionally biased region" description="Pro residues" evidence="1">
    <location>
        <begin position="178"/>
        <end position="189"/>
    </location>
</feature>
<accession>A0A6J4RAX3</accession>
<reference evidence="2" key="1">
    <citation type="submission" date="2020-02" db="EMBL/GenBank/DDBJ databases">
        <authorList>
            <person name="Meier V. D."/>
        </authorList>
    </citation>
    <scope>NUCLEOTIDE SEQUENCE</scope>
    <source>
        <strain evidence="2">AVDCRST_MAG13</strain>
    </source>
</reference>
<dbReference type="EMBL" id="CADCVO010000032">
    <property type="protein sequence ID" value="CAA9467828.1"/>
    <property type="molecule type" value="Genomic_DNA"/>
</dbReference>
<keyword evidence="2" id="KW-0808">Transferase</keyword>
<feature type="compositionally biased region" description="Basic and acidic residues" evidence="1">
    <location>
        <begin position="243"/>
        <end position="255"/>
    </location>
</feature>
<feature type="compositionally biased region" description="Basic residues" evidence="1">
    <location>
        <begin position="21"/>
        <end position="38"/>
    </location>
</feature>
<feature type="compositionally biased region" description="Basic residues" evidence="1">
    <location>
        <begin position="330"/>
        <end position="351"/>
    </location>
</feature>
<organism evidence="2">
    <name type="scientific">uncultured Solirubrobacteraceae bacterium</name>
    <dbReference type="NCBI Taxonomy" id="1162706"/>
    <lineage>
        <taxon>Bacteria</taxon>
        <taxon>Bacillati</taxon>
        <taxon>Actinomycetota</taxon>
        <taxon>Thermoleophilia</taxon>
        <taxon>Solirubrobacterales</taxon>
        <taxon>Solirubrobacteraceae</taxon>
        <taxon>environmental samples</taxon>
    </lineage>
</organism>
<dbReference type="EC" id="2.7.7.4" evidence="2"/>
<proteinExistence type="predicted"/>
<feature type="compositionally biased region" description="Basic and acidic residues" evidence="1">
    <location>
        <begin position="352"/>
        <end position="376"/>
    </location>
</feature>
<feature type="region of interest" description="Disordered" evidence="1">
    <location>
        <begin position="1"/>
        <end position="376"/>
    </location>
</feature>
<sequence>GGGLPAPRRRGRARPLAAHGRPARRARAGHHDRRRLPLLRHPAALLHPRGHPGPRAVHAQHGHGREHGGPGDHPRRRPPRRRGADPAPRGHRLAARDPAARRRGEQDGPRRVGRGDVRRDRPGLRGLRRAPAGGGRDVHPPLGPARRQRREPLGAPDLVRRPVAARAPRGGARGGGPPRRPALPRPVGHPPGGGHRRRLPRLRRPGRLGRRGPGRPRGGPAQRGADHGRVRGDRGRPARRGLLGHERHRPADGRRGRLPRRRPRPRRRPPHPGARARRGRVLDGRAPPAPARALPAQAPHADRAGARRPARRPRGRHDARPRAGAGPARPQRHRPRPPARAHAARGRPVRRQPRERGVHPHRRGDERDGRRGHGAV</sequence>
<feature type="compositionally biased region" description="Basic residues" evidence="1">
    <location>
        <begin position="194"/>
        <end position="214"/>
    </location>
</feature>
<dbReference type="AlphaFoldDB" id="A0A6J4RAX3"/>
<dbReference type="GO" id="GO:0004781">
    <property type="term" value="F:sulfate adenylyltransferase (ATP) activity"/>
    <property type="evidence" value="ECO:0007669"/>
    <property type="project" value="UniProtKB-EC"/>
</dbReference>
<feature type="compositionally biased region" description="Low complexity" evidence="1">
    <location>
        <begin position="155"/>
        <end position="170"/>
    </location>
</feature>
<evidence type="ECO:0000256" key="1">
    <source>
        <dbReference type="SAM" id="MobiDB-lite"/>
    </source>
</evidence>
<feature type="compositionally biased region" description="Basic residues" evidence="1">
    <location>
        <begin position="306"/>
        <end position="315"/>
    </location>
</feature>